<keyword evidence="3" id="KW-1185">Reference proteome</keyword>
<keyword evidence="2" id="KW-0966">Cell projection</keyword>
<comment type="caution">
    <text evidence="2">The sequence shown here is derived from an EMBL/GenBank/DDBJ whole genome shotgun (WGS) entry which is preliminary data.</text>
</comment>
<name>A0A7W5V8H4_9ACTN</name>
<evidence type="ECO:0000313" key="2">
    <source>
        <dbReference type="EMBL" id="MBB3730031.1"/>
    </source>
</evidence>
<dbReference type="Proteomes" id="UP000579945">
    <property type="component" value="Unassembled WGS sequence"/>
</dbReference>
<protein>
    <submittedName>
        <fullName evidence="2">Flagellar motor component MotA</fullName>
    </submittedName>
</protein>
<reference evidence="2 3" key="1">
    <citation type="submission" date="2020-08" db="EMBL/GenBank/DDBJ databases">
        <title>Sequencing the genomes of 1000 actinobacteria strains.</title>
        <authorList>
            <person name="Klenk H.-P."/>
        </authorList>
    </citation>
    <scope>NUCLEOTIDE SEQUENCE [LARGE SCALE GENOMIC DNA]</scope>
    <source>
        <strain evidence="2 3">DSM 44320</strain>
    </source>
</reference>
<dbReference type="AlphaFoldDB" id="A0A7W5V8H4"/>
<evidence type="ECO:0000256" key="1">
    <source>
        <dbReference type="SAM" id="SignalP"/>
    </source>
</evidence>
<keyword evidence="2" id="KW-0969">Cilium</keyword>
<keyword evidence="2" id="KW-0282">Flagellum</keyword>
<feature type="signal peptide" evidence="1">
    <location>
        <begin position="1"/>
        <end position="27"/>
    </location>
</feature>
<feature type="chain" id="PRO_5031060337" evidence="1">
    <location>
        <begin position="28"/>
        <end position="56"/>
    </location>
</feature>
<keyword evidence="1" id="KW-0732">Signal</keyword>
<gene>
    <name evidence="2" type="ORF">FHR33_005891</name>
</gene>
<dbReference type="GeneID" id="95392196"/>
<accession>A0A7W5V8H4</accession>
<sequence>MKKMIGWIVVGIAVCGASLTGASSALAAADFSDVIVCVRTTAEFSDGTLGTRCSNG</sequence>
<dbReference type="RefSeq" id="WP_183654152.1">
    <property type="nucleotide sequence ID" value="NZ_JACIBV010000001.1"/>
</dbReference>
<proteinExistence type="predicted"/>
<dbReference type="EMBL" id="JACIBV010000001">
    <property type="protein sequence ID" value="MBB3730031.1"/>
    <property type="molecule type" value="Genomic_DNA"/>
</dbReference>
<organism evidence="2 3">
    <name type="scientific">Nonomuraea dietziae</name>
    <dbReference type="NCBI Taxonomy" id="65515"/>
    <lineage>
        <taxon>Bacteria</taxon>
        <taxon>Bacillati</taxon>
        <taxon>Actinomycetota</taxon>
        <taxon>Actinomycetes</taxon>
        <taxon>Streptosporangiales</taxon>
        <taxon>Streptosporangiaceae</taxon>
        <taxon>Nonomuraea</taxon>
    </lineage>
</organism>
<evidence type="ECO:0000313" key="3">
    <source>
        <dbReference type="Proteomes" id="UP000579945"/>
    </source>
</evidence>